<reference evidence="1 2" key="1">
    <citation type="submission" date="2012-11" db="EMBL/GenBank/DDBJ databases">
        <title>Complete genome sequence of a novel phiKZ-like Vibrio phage.</title>
        <authorList>
            <person name="Luo Z."/>
            <person name="Yu Y."/>
        </authorList>
    </citation>
    <scope>NUCLEOTIDE SEQUENCE [LARGE SCALE GENOMIC DNA]</scope>
</reference>
<evidence type="ECO:0000313" key="2">
    <source>
        <dbReference type="Proteomes" id="UP000272155"/>
    </source>
</evidence>
<evidence type="ECO:0000313" key="1">
    <source>
        <dbReference type="EMBL" id="AGB07247.1"/>
    </source>
</evidence>
<dbReference type="RefSeq" id="YP_009626109.1">
    <property type="nucleotide sequence ID" value="NC_042136.1"/>
</dbReference>
<dbReference type="GeneID" id="40103009"/>
<accession>V9LZF4</accession>
<name>V9LZF4_9CAUD</name>
<protein>
    <submittedName>
        <fullName evidence="1">Uncharacterized protein</fullName>
    </submittedName>
</protein>
<proteinExistence type="predicted"/>
<sequence length="284" mass="33300">MKQDQNIFTTKYASKFEQEIVKQEPTHYKLYLRILNFDYWFRESDCNATWRGGLESEKEILESLDQAKDHPDYYILQELWASNGDRGLLSCTTNPFEIYAERYKDESMGMYHFLKTLDLLGITETQAAEMLRAARFIARFLLERESMESFLPVYPNYLVYTPHLGGKREAGRYTSKMALSNKLHRFMNKGTERVTWGDFDAFGRLCSIAGTTNTTQFNADPDDERELLLCYIKGCYFSAPFYIHEELRTKISRTDLRFIRLVRAVLSNTADISELRNTKYTARV</sequence>
<dbReference type="OrthoDB" id="18655at10239"/>
<keyword evidence="2" id="KW-1185">Reference proteome</keyword>
<dbReference type="EMBL" id="KC131130">
    <property type="protein sequence ID" value="AGB07247.1"/>
    <property type="molecule type" value="Genomic_DNA"/>
</dbReference>
<dbReference type="KEGG" id="vg:40103009"/>
<organism evidence="1 2">
    <name type="scientific">Vibrio phage VP4B</name>
    <dbReference type="NCBI Taxonomy" id="1262540"/>
    <lineage>
        <taxon>Viruses</taxon>
        <taxon>Duplodnaviria</taxon>
        <taxon>Heunggongvirae</taxon>
        <taxon>Uroviricota</taxon>
        <taxon>Caudoviricetes</taxon>
        <taxon>Chimalliviridae</taxon>
        <taxon>Gorgonvirinae</taxon>
        <taxon>Tidunavirus</taxon>
        <taxon>Tidunavirus VP4B</taxon>
    </lineage>
</organism>
<dbReference type="Proteomes" id="UP000272155">
    <property type="component" value="Segment"/>
</dbReference>